<evidence type="ECO:0000256" key="4">
    <source>
        <dbReference type="ARBA" id="ARBA00023180"/>
    </source>
</evidence>
<dbReference type="InterPro" id="IPR003599">
    <property type="entry name" value="Ig_sub"/>
</dbReference>
<keyword evidence="8" id="KW-1185">Reference proteome</keyword>
<keyword evidence="3" id="KW-1015">Disulfide bond</keyword>
<dbReference type="GO" id="GO:0050839">
    <property type="term" value="F:cell adhesion molecule binding"/>
    <property type="evidence" value="ECO:0007669"/>
    <property type="project" value="TreeGrafter"/>
</dbReference>
<feature type="domain" description="Ig-like" evidence="6">
    <location>
        <begin position="6"/>
        <end position="122"/>
    </location>
</feature>
<sequence length="232" mass="25519">MVNSVPKTLSINLCMSIGASYLLDANLQALTGSTLQLKCPYKVTLSNNLRWDYSKEGSAPVFLSENDFINTITLSPDIYNRLSVSGNHSAGEYHLTIADIRKSDEGKYECSVSMNFESMQLTVIVGPTAVSLDNMTPDNKIPGIEGQDMTIKCTAVGGQPPPDVNLEILGFTYTGTQLAQYTFKPYRDNDDLNVTCKTGYSVIDFFPLTTAAHIHLMPPYRNERKCDGKGSH</sequence>
<evidence type="ECO:0000256" key="2">
    <source>
        <dbReference type="ARBA" id="ARBA00023136"/>
    </source>
</evidence>
<dbReference type="PROSITE" id="PS50835">
    <property type="entry name" value="IG_LIKE"/>
    <property type="match status" value="1"/>
</dbReference>
<dbReference type="GO" id="GO:0098609">
    <property type="term" value="P:cell-cell adhesion"/>
    <property type="evidence" value="ECO:0007669"/>
    <property type="project" value="TreeGrafter"/>
</dbReference>
<proteinExistence type="predicted"/>
<dbReference type="PANTHER" id="PTHR11640">
    <property type="entry name" value="NEPHRIN"/>
    <property type="match status" value="1"/>
</dbReference>
<dbReference type="AlphaFoldDB" id="A0A6J8CEC9"/>
<comment type="subcellular location">
    <subcellularLocation>
        <location evidence="1">Membrane</location>
        <topology evidence="1">Single-pass type I membrane protein</topology>
    </subcellularLocation>
</comment>
<dbReference type="InterPro" id="IPR007110">
    <property type="entry name" value="Ig-like_dom"/>
</dbReference>
<dbReference type="InterPro" id="IPR013106">
    <property type="entry name" value="Ig_V-set"/>
</dbReference>
<keyword evidence="2" id="KW-0472">Membrane</keyword>
<evidence type="ECO:0000256" key="5">
    <source>
        <dbReference type="ARBA" id="ARBA00023319"/>
    </source>
</evidence>
<protein>
    <submittedName>
        <fullName evidence="7">GPA33</fullName>
    </submittedName>
</protein>
<reference evidence="7 8" key="1">
    <citation type="submission" date="2020-06" db="EMBL/GenBank/DDBJ databases">
        <authorList>
            <person name="Li R."/>
            <person name="Bekaert M."/>
        </authorList>
    </citation>
    <scope>NUCLEOTIDE SEQUENCE [LARGE SCALE GENOMIC DNA]</scope>
    <source>
        <strain evidence="8">wild</strain>
    </source>
</reference>
<dbReference type="OrthoDB" id="6140600at2759"/>
<evidence type="ECO:0000259" key="6">
    <source>
        <dbReference type="PROSITE" id="PS50835"/>
    </source>
</evidence>
<accession>A0A6J8CEC9</accession>
<dbReference type="InterPro" id="IPR013783">
    <property type="entry name" value="Ig-like_fold"/>
</dbReference>
<dbReference type="SUPFAM" id="SSF48726">
    <property type="entry name" value="Immunoglobulin"/>
    <property type="match status" value="2"/>
</dbReference>
<dbReference type="Pfam" id="PF07686">
    <property type="entry name" value="V-set"/>
    <property type="match status" value="1"/>
</dbReference>
<dbReference type="InterPro" id="IPR051275">
    <property type="entry name" value="Cell_adhesion_signaling"/>
</dbReference>
<dbReference type="GO" id="GO:0005911">
    <property type="term" value="C:cell-cell junction"/>
    <property type="evidence" value="ECO:0007669"/>
    <property type="project" value="TreeGrafter"/>
</dbReference>
<evidence type="ECO:0000313" key="7">
    <source>
        <dbReference type="EMBL" id="CAC5394843.1"/>
    </source>
</evidence>
<dbReference type="Proteomes" id="UP000507470">
    <property type="component" value="Unassembled WGS sequence"/>
</dbReference>
<keyword evidence="4" id="KW-0325">Glycoprotein</keyword>
<dbReference type="Gene3D" id="2.60.40.10">
    <property type="entry name" value="Immunoglobulins"/>
    <property type="match status" value="1"/>
</dbReference>
<name>A0A6J8CEC9_MYTCO</name>
<dbReference type="PANTHER" id="PTHR11640:SF164">
    <property type="entry name" value="MAM DOMAIN-CONTAINING GLYCOSYLPHOSPHATIDYLINOSITOL ANCHOR PROTEIN 1"/>
    <property type="match status" value="1"/>
</dbReference>
<keyword evidence="5" id="KW-0393">Immunoglobulin domain</keyword>
<gene>
    <name evidence="7" type="ORF">MCOR_29560</name>
</gene>
<organism evidence="7 8">
    <name type="scientific">Mytilus coruscus</name>
    <name type="common">Sea mussel</name>
    <dbReference type="NCBI Taxonomy" id="42192"/>
    <lineage>
        <taxon>Eukaryota</taxon>
        <taxon>Metazoa</taxon>
        <taxon>Spiralia</taxon>
        <taxon>Lophotrochozoa</taxon>
        <taxon>Mollusca</taxon>
        <taxon>Bivalvia</taxon>
        <taxon>Autobranchia</taxon>
        <taxon>Pteriomorphia</taxon>
        <taxon>Mytilida</taxon>
        <taxon>Mytiloidea</taxon>
        <taxon>Mytilidae</taxon>
        <taxon>Mytilinae</taxon>
        <taxon>Mytilus</taxon>
    </lineage>
</organism>
<evidence type="ECO:0000256" key="1">
    <source>
        <dbReference type="ARBA" id="ARBA00004479"/>
    </source>
</evidence>
<dbReference type="SMART" id="SM00406">
    <property type="entry name" value="IGv"/>
    <property type="match status" value="1"/>
</dbReference>
<dbReference type="GO" id="GO:0005886">
    <property type="term" value="C:plasma membrane"/>
    <property type="evidence" value="ECO:0007669"/>
    <property type="project" value="TreeGrafter"/>
</dbReference>
<dbReference type="EMBL" id="CACVKT020005392">
    <property type="protein sequence ID" value="CAC5394843.1"/>
    <property type="molecule type" value="Genomic_DNA"/>
</dbReference>
<dbReference type="SMART" id="SM00409">
    <property type="entry name" value="IG"/>
    <property type="match status" value="1"/>
</dbReference>
<evidence type="ECO:0000256" key="3">
    <source>
        <dbReference type="ARBA" id="ARBA00023157"/>
    </source>
</evidence>
<evidence type="ECO:0000313" key="8">
    <source>
        <dbReference type="Proteomes" id="UP000507470"/>
    </source>
</evidence>
<dbReference type="InterPro" id="IPR036179">
    <property type="entry name" value="Ig-like_dom_sf"/>
</dbReference>